<dbReference type="Proteomes" id="UP000229740">
    <property type="component" value="Unassembled WGS sequence"/>
</dbReference>
<evidence type="ECO:0000313" key="4">
    <source>
        <dbReference type="EMBL" id="PID56025.1"/>
    </source>
</evidence>
<dbReference type="PANTHER" id="PTHR22912:SF151">
    <property type="entry name" value="DIHYDROLIPOYL DEHYDROGENASE, MITOCHONDRIAL"/>
    <property type="match status" value="1"/>
</dbReference>
<dbReference type="Gene3D" id="3.30.390.30">
    <property type="match status" value="1"/>
</dbReference>
<evidence type="ECO:0000313" key="5">
    <source>
        <dbReference type="Proteomes" id="UP000229740"/>
    </source>
</evidence>
<comment type="caution">
    <text evidence="4">The sequence shown here is derived from an EMBL/GenBank/DDBJ whole genome shotgun (WGS) entry which is preliminary data.</text>
</comment>
<evidence type="ECO:0000256" key="2">
    <source>
        <dbReference type="ARBA" id="ARBA00023027"/>
    </source>
</evidence>
<feature type="domain" description="Pyridine nucleotide-disulphide oxidoreductase dimerisation" evidence="3">
    <location>
        <begin position="19"/>
        <end position="99"/>
    </location>
</feature>
<dbReference type="InterPro" id="IPR004099">
    <property type="entry name" value="Pyr_nucl-diS_OxRdtase_dimer"/>
</dbReference>
<comment type="similarity">
    <text evidence="1">Belongs to the class-I pyridine nucleotide-disulfide oxidoreductase family.</text>
</comment>
<accession>A0A2G6E1R6</accession>
<organism evidence="4 5">
    <name type="scientific">candidate division KSB3 bacterium</name>
    <dbReference type="NCBI Taxonomy" id="2044937"/>
    <lineage>
        <taxon>Bacteria</taxon>
        <taxon>candidate division KSB3</taxon>
    </lineage>
</organism>
<dbReference type="GO" id="GO:0006103">
    <property type="term" value="P:2-oxoglutarate metabolic process"/>
    <property type="evidence" value="ECO:0007669"/>
    <property type="project" value="TreeGrafter"/>
</dbReference>
<gene>
    <name evidence="4" type="ORF">CSB45_13060</name>
</gene>
<dbReference type="InterPro" id="IPR050151">
    <property type="entry name" value="Class-I_Pyr_Nuc-Dis_Oxidored"/>
</dbReference>
<proteinExistence type="inferred from homology"/>
<evidence type="ECO:0000259" key="3">
    <source>
        <dbReference type="Pfam" id="PF02852"/>
    </source>
</evidence>
<dbReference type="SUPFAM" id="SSF55424">
    <property type="entry name" value="FAD/NAD-linked reductases, dimerisation (C-terminal) domain"/>
    <property type="match status" value="1"/>
</dbReference>
<sequence>MQSRCNAPGHVIPHEFGDAVSEKIEIKIKTNYEDYGRTIADGKAVGFVKVLVSSFGKIYGVTAVGEAASEIIHEYILAMHKHIRLHDIMLMQHAFPTIALLNKRIAEEWMMKKMADSRLQKTVQFLFRRF</sequence>
<dbReference type="EMBL" id="PDPS01000039">
    <property type="protein sequence ID" value="PID56025.1"/>
    <property type="molecule type" value="Genomic_DNA"/>
</dbReference>
<evidence type="ECO:0000256" key="1">
    <source>
        <dbReference type="ARBA" id="ARBA00007532"/>
    </source>
</evidence>
<dbReference type="Pfam" id="PF02852">
    <property type="entry name" value="Pyr_redox_dim"/>
    <property type="match status" value="1"/>
</dbReference>
<dbReference type="GO" id="GO:0004148">
    <property type="term" value="F:dihydrolipoyl dehydrogenase (NADH) activity"/>
    <property type="evidence" value="ECO:0007669"/>
    <property type="project" value="TreeGrafter"/>
</dbReference>
<name>A0A2G6E1R6_9BACT</name>
<dbReference type="InterPro" id="IPR016156">
    <property type="entry name" value="FAD/NAD-linked_Rdtase_dimer_sf"/>
</dbReference>
<reference evidence="4 5" key="1">
    <citation type="submission" date="2017-10" db="EMBL/GenBank/DDBJ databases">
        <title>Novel microbial diversity and functional potential in the marine mammal oral microbiome.</title>
        <authorList>
            <person name="Dudek N.K."/>
            <person name="Sun C.L."/>
            <person name="Burstein D."/>
            <person name="Kantor R.S."/>
            <person name="Aliaga Goltsman D.S."/>
            <person name="Bik E.M."/>
            <person name="Thomas B.C."/>
            <person name="Banfield J.F."/>
            <person name="Relman D.A."/>
        </authorList>
    </citation>
    <scope>NUCLEOTIDE SEQUENCE [LARGE SCALE GENOMIC DNA]</scope>
    <source>
        <strain evidence="4">DOLZORAL124_49_17</strain>
    </source>
</reference>
<protein>
    <recommendedName>
        <fullName evidence="3">Pyridine nucleotide-disulphide oxidoreductase dimerisation domain-containing protein</fullName>
    </recommendedName>
</protein>
<dbReference type="GO" id="GO:0050660">
    <property type="term" value="F:flavin adenine dinucleotide binding"/>
    <property type="evidence" value="ECO:0007669"/>
    <property type="project" value="TreeGrafter"/>
</dbReference>
<dbReference type="PANTHER" id="PTHR22912">
    <property type="entry name" value="DISULFIDE OXIDOREDUCTASE"/>
    <property type="match status" value="1"/>
</dbReference>
<dbReference type="AlphaFoldDB" id="A0A2G6E1R6"/>
<keyword evidence="2" id="KW-0520">NAD</keyword>